<dbReference type="Pfam" id="PF00271">
    <property type="entry name" value="Helicase_C"/>
    <property type="match status" value="1"/>
</dbReference>
<evidence type="ECO:0000256" key="1">
    <source>
        <dbReference type="ARBA" id="ARBA00022801"/>
    </source>
</evidence>
<dbReference type="PANTHER" id="PTHR45766">
    <property type="entry name" value="DNA ANNEALING HELICASE AND ENDONUCLEASE ZRANB3 FAMILY MEMBER"/>
    <property type="match status" value="1"/>
</dbReference>
<reference evidence="4" key="1">
    <citation type="journal article" date="2019" name="MBio">
        <title>Virus Genomes from Deep Sea Sediments Expand the Ocean Megavirome and Support Independent Origins of Viral Gigantism.</title>
        <authorList>
            <person name="Backstrom D."/>
            <person name="Yutin N."/>
            <person name="Jorgensen S.L."/>
            <person name="Dharamshi J."/>
            <person name="Homa F."/>
            <person name="Zaremba-Niedwiedzka K."/>
            <person name="Spang A."/>
            <person name="Wolf Y.I."/>
            <person name="Koonin E.V."/>
            <person name="Ettema T.J."/>
        </authorList>
    </citation>
    <scope>NUCLEOTIDE SEQUENCE</scope>
</reference>
<dbReference type="InterPro" id="IPR000330">
    <property type="entry name" value="SNF2_N"/>
</dbReference>
<proteinExistence type="predicted"/>
<dbReference type="InterPro" id="IPR001650">
    <property type="entry name" value="Helicase_C-like"/>
</dbReference>
<feature type="domain" description="Helicase C-terminal" evidence="3">
    <location>
        <begin position="435"/>
        <end position="658"/>
    </location>
</feature>
<dbReference type="GO" id="GO:0005524">
    <property type="term" value="F:ATP binding"/>
    <property type="evidence" value="ECO:0007669"/>
    <property type="project" value="InterPro"/>
</dbReference>
<dbReference type="InterPro" id="IPR014001">
    <property type="entry name" value="Helicase_ATP-bd"/>
</dbReference>
<dbReference type="GO" id="GO:0004386">
    <property type="term" value="F:helicase activity"/>
    <property type="evidence" value="ECO:0007669"/>
    <property type="project" value="UniProtKB-KW"/>
</dbReference>
<name>A0A481Z1N9_9VIRU</name>
<evidence type="ECO:0000259" key="3">
    <source>
        <dbReference type="PROSITE" id="PS51194"/>
    </source>
</evidence>
<dbReference type="CDD" id="cd18793">
    <property type="entry name" value="SF2_C_SNF"/>
    <property type="match status" value="1"/>
</dbReference>
<dbReference type="Gene3D" id="3.40.50.300">
    <property type="entry name" value="P-loop containing nucleotide triphosphate hydrolases"/>
    <property type="match status" value="2"/>
</dbReference>
<sequence>MSKYKSDTDSRTYKGYTEKNKYIDFSINGRLFPTWIMANFKKYKLPPLIKSSASDPCKQVSNEKARSELRKYQQFLSKYLDFNSPHREILIYHGLGTGKTASTINIINTLYNYTPGWNVFILIKAALKTGWLSELKKWLSEDEKEFRMKNIVFIHYDSPFAHRQFMDIIKNVDNSKKSLYVIDEVHNFIRNVYSNISSDAGKRAQKIYDYIIQDKKENPDTRIIAISGTPAINSPYEIGLLFNMFNPNTFPKSESEFNQIFITNTPYVRLNPNRKNLFQRRIMGKISYYEGSDPAFYASQTTNYVDVPMSAYQQEVYTYYEEIEIKQAMRARGKDGPKMYKSYTRQACNFVFPVIGQRITGETRPRPTNFRITEFEAIKITEERELKGLKADVTGKILNVAKYKQAMKTFIDGFDNYLNEKNKIDKKNKHTIMVDIKTFKDKYNSDFINFNLKEKKKSLVFDAMYMSSAKMVNIIFNIMNSEGPVLVYSNYVAMEGLTIFKIYLKYVGFYNYMDTFTISSEKGQVGYVEYHGGIKDRRKRDKGMNAFNKKENKLGEVIKIMLVSPAGSEGLNLLNVRQVHIMEPYWNEVRIIQMVGRAIRMCSHKDLDIKNRHVDIYRYKSVRRKKDSKWTTDQIIEDLARSKDSKIQSFLDPMKEVAIDCNLNKEHNMSRIKYKCFQFNEPTLFNKYPGPSYKKDIYDDMKLDNGLNSMRSKVVRIRVKKIKAVIQLSSPEKKIISYSKPTHYWYYNKSRVVYDFKMHYPYGKVGIDENNIPLKLDKDTYIINRVIPIPMLVD</sequence>
<dbReference type="GO" id="GO:0016787">
    <property type="term" value="F:hydrolase activity"/>
    <property type="evidence" value="ECO:0007669"/>
    <property type="project" value="UniProtKB-KW"/>
</dbReference>
<dbReference type="Pfam" id="PF00176">
    <property type="entry name" value="SNF2-rel_dom"/>
    <property type="match status" value="1"/>
</dbReference>
<dbReference type="InterPro" id="IPR027417">
    <property type="entry name" value="P-loop_NTPase"/>
</dbReference>
<dbReference type="PROSITE" id="PS51194">
    <property type="entry name" value="HELICASE_CTER"/>
    <property type="match status" value="1"/>
</dbReference>
<gene>
    <name evidence="4" type="ORF">LCMiAC02_01840</name>
</gene>
<keyword evidence="4" id="KW-0347">Helicase</keyword>
<evidence type="ECO:0000259" key="2">
    <source>
        <dbReference type="PROSITE" id="PS51192"/>
    </source>
</evidence>
<dbReference type="PROSITE" id="PS51192">
    <property type="entry name" value="HELICASE_ATP_BIND_1"/>
    <property type="match status" value="1"/>
</dbReference>
<dbReference type="PANTHER" id="PTHR45766:SF6">
    <property type="entry name" value="SWI_SNF-RELATED MATRIX-ASSOCIATED ACTIN-DEPENDENT REGULATOR OF CHROMATIN SUBFAMILY A-LIKE PROTEIN 1"/>
    <property type="match status" value="1"/>
</dbReference>
<dbReference type="SUPFAM" id="SSF52540">
    <property type="entry name" value="P-loop containing nucleoside triphosphate hydrolases"/>
    <property type="match status" value="2"/>
</dbReference>
<dbReference type="EMBL" id="MK500407">
    <property type="protein sequence ID" value="QBK89091.1"/>
    <property type="molecule type" value="Genomic_DNA"/>
</dbReference>
<feature type="domain" description="Helicase ATP-binding" evidence="2">
    <location>
        <begin position="80"/>
        <end position="248"/>
    </location>
</feature>
<organism evidence="4">
    <name type="scientific">Mimivirus LCMiAC02</name>
    <dbReference type="NCBI Taxonomy" id="2506609"/>
    <lineage>
        <taxon>Viruses</taxon>
        <taxon>Varidnaviria</taxon>
        <taxon>Bamfordvirae</taxon>
        <taxon>Nucleocytoviricota</taxon>
        <taxon>Megaviricetes</taxon>
        <taxon>Imitervirales</taxon>
        <taxon>Mimiviridae</taxon>
        <taxon>Klosneuvirinae</taxon>
    </lineage>
</organism>
<protein>
    <submittedName>
        <fullName evidence="4">DEAD/SNF2-like helicase</fullName>
    </submittedName>
</protein>
<dbReference type="InterPro" id="IPR049730">
    <property type="entry name" value="SNF2/RAD54-like_C"/>
</dbReference>
<dbReference type="SMART" id="SM00490">
    <property type="entry name" value="HELICc"/>
    <property type="match status" value="1"/>
</dbReference>
<evidence type="ECO:0000313" key="4">
    <source>
        <dbReference type="EMBL" id="QBK89091.1"/>
    </source>
</evidence>
<dbReference type="SMART" id="SM00487">
    <property type="entry name" value="DEXDc"/>
    <property type="match status" value="1"/>
</dbReference>
<keyword evidence="4" id="KW-0067">ATP-binding</keyword>
<keyword evidence="4" id="KW-0547">Nucleotide-binding</keyword>
<keyword evidence="1" id="KW-0378">Hydrolase</keyword>
<dbReference type="GO" id="GO:0031297">
    <property type="term" value="P:replication fork processing"/>
    <property type="evidence" value="ECO:0007669"/>
    <property type="project" value="TreeGrafter"/>
</dbReference>
<accession>A0A481Z1N9</accession>
<dbReference type="GO" id="GO:0006281">
    <property type="term" value="P:DNA repair"/>
    <property type="evidence" value="ECO:0007669"/>
    <property type="project" value="TreeGrafter"/>
</dbReference>